<feature type="compositionally biased region" description="Basic and acidic residues" evidence="2">
    <location>
        <begin position="231"/>
        <end position="258"/>
    </location>
</feature>
<proteinExistence type="predicted"/>
<evidence type="ECO:0000259" key="3">
    <source>
        <dbReference type="PROSITE" id="PS50057"/>
    </source>
</evidence>
<sequence length="355" mass="39932">MLGVFSSGLLIYRDRLRINRFAWPTVLKISYKRNNFYIKIHPGEFEQLQSMIGFKLPNHRAAKRLWKTCVEQHTFFRLVSPEAPPKKFLGLGSKFRYSGRTQAQTRRVSSQIIRAAPFFERSSSKRYPMSRSLDGVPNIENHHTLMMREATPAKAVATGDLITSTGDLITTVTPEKKAEEEAEQTNADETSDHNVISTPLRHDNKTDSEQTDFDLDGETTASESEAEDDYSEKKTQDTEELEEKVKHQRDVNEMKHYFLETPGGADTPGLKRLSSSSLARSHSGGGVEEAPMIEPLHTRQDSSETEEIPAAEEEMQQEVQANAIESSAGEEEETGRSQEVPETAPTVNISLFVLN</sequence>
<dbReference type="Gene3D" id="2.30.29.30">
    <property type="entry name" value="Pleckstrin-homology domain (PH domain)/Phosphotyrosine-binding domain (PTB)"/>
    <property type="match status" value="1"/>
</dbReference>
<dbReference type="PANTHER" id="PTHR23280">
    <property type="entry name" value="4.1 G PROTEIN"/>
    <property type="match status" value="1"/>
</dbReference>
<dbReference type="InterPro" id="IPR018980">
    <property type="entry name" value="FERM_PH-like_C"/>
</dbReference>
<feature type="compositionally biased region" description="Polar residues" evidence="2">
    <location>
        <begin position="184"/>
        <end position="197"/>
    </location>
</feature>
<dbReference type="InterPro" id="IPR000299">
    <property type="entry name" value="FERM_domain"/>
</dbReference>
<accession>A0A674C221</accession>
<reference evidence="4" key="2">
    <citation type="submission" date="2025-09" db="UniProtKB">
        <authorList>
            <consortium name="Ensembl"/>
        </authorList>
    </citation>
    <scope>IDENTIFICATION</scope>
</reference>
<gene>
    <name evidence="4" type="primary">LOC115156482</name>
</gene>
<dbReference type="SUPFAM" id="SSF50729">
    <property type="entry name" value="PH domain-like"/>
    <property type="match status" value="1"/>
</dbReference>
<reference evidence="4" key="1">
    <citation type="submission" date="2025-08" db="UniProtKB">
        <authorList>
            <consortium name="Ensembl"/>
        </authorList>
    </citation>
    <scope>IDENTIFICATION</scope>
</reference>
<feature type="compositionally biased region" description="Low complexity" evidence="2">
    <location>
        <begin position="270"/>
        <end position="282"/>
    </location>
</feature>
<dbReference type="GO" id="GO:0005886">
    <property type="term" value="C:plasma membrane"/>
    <property type="evidence" value="ECO:0007669"/>
    <property type="project" value="TreeGrafter"/>
</dbReference>
<evidence type="ECO:0000256" key="2">
    <source>
        <dbReference type="SAM" id="MobiDB-lite"/>
    </source>
</evidence>
<dbReference type="InterPro" id="IPR014847">
    <property type="entry name" value="FA"/>
</dbReference>
<dbReference type="Ensembl" id="ENSSTUT00000082658.1">
    <property type="protein sequence ID" value="ENSSTUP00000077612.1"/>
    <property type="gene ID" value="ENSSTUG00000034225.1"/>
</dbReference>
<dbReference type="GeneTree" id="ENSGT00940000157047"/>
<name>A0A674C221_SALTR</name>
<evidence type="ECO:0000256" key="1">
    <source>
        <dbReference type="ARBA" id="ARBA00022553"/>
    </source>
</evidence>
<keyword evidence="5" id="KW-1185">Reference proteome</keyword>
<dbReference type="GO" id="GO:0005856">
    <property type="term" value="C:cytoskeleton"/>
    <property type="evidence" value="ECO:0007669"/>
    <property type="project" value="TreeGrafter"/>
</dbReference>
<dbReference type="SMART" id="SM01195">
    <property type="entry name" value="FA"/>
    <property type="match status" value="1"/>
</dbReference>
<evidence type="ECO:0000313" key="5">
    <source>
        <dbReference type="Proteomes" id="UP000472277"/>
    </source>
</evidence>
<feature type="region of interest" description="Disordered" evidence="2">
    <location>
        <begin position="166"/>
        <end position="355"/>
    </location>
</feature>
<dbReference type="PANTHER" id="PTHR23280:SF20">
    <property type="entry name" value="BAND 4.1-LIKE PROTEIN 3"/>
    <property type="match status" value="1"/>
</dbReference>
<evidence type="ECO:0000313" key="4">
    <source>
        <dbReference type="Ensembl" id="ENSSTUP00000077612.1"/>
    </source>
</evidence>
<dbReference type="Pfam" id="PF08736">
    <property type="entry name" value="FA"/>
    <property type="match status" value="1"/>
</dbReference>
<protein>
    <submittedName>
        <fullName evidence="4">Band 4.1-like protein 3</fullName>
    </submittedName>
</protein>
<dbReference type="SMART" id="SM01196">
    <property type="entry name" value="FERM_C"/>
    <property type="match status" value="1"/>
</dbReference>
<dbReference type="PROSITE" id="PS50057">
    <property type="entry name" value="FERM_3"/>
    <property type="match status" value="1"/>
</dbReference>
<feature type="compositionally biased region" description="Acidic residues" evidence="2">
    <location>
        <begin position="303"/>
        <end position="316"/>
    </location>
</feature>
<dbReference type="FunFam" id="2.30.29.30:FF:000001">
    <property type="entry name" value="Erythrocyte membrane protein band 4.1"/>
    <property type="match status" value="1"/>
</dbReference>
<keyword evidence="1" id="KW-0597">Phosphoprotein</keyword>
<dbReference type="InterPro" id="IPR011993">
    <property type="entry name" value="PH-like_dom_sf"/>
</dbReference>
<dbReference type="Proteomes" id="UP000472277">
    <property type="component" value="Chromosome 21"/>
</dbReference>
<dbReference type="Pfam" id="PF09380">
    <property type="entry name" value="FERM_C"/>
    <property type="match status" value="1"/>
</dbReference>
<dbReference type="GO" id="GO:0031032">
    <property type="term" value="P:actomyosin structure organization"/>
    <property type="evidence" value="ECO:0007669"/>
    <property type="project" value="TreeGrafter"/>
</dbReference>
<dbReference type="AlphaFoldDB" id="A0A674C221"/>
<feature type="domain" description="FERM" evidence="3">
    <location>
        <begin position="1"/>
        <end position="80"/>
    </location>
</feature>
<organism evidence="4 5">
    <name type="scientific">Salmo trutta</name>
    <name type="common">Brown trout</name>
    <dbReference type="NCBI Taxonomy" id="8032"/>
    <lineage>
        <taxon>Eukaryota</taxon>
        <taxon>Metazoa</taxon>
        <taxon>Chordata</taxon>
        <taxon>Craniata</taxon>
        <taxon>Vertebrata</taxon>
        <taxon>Euteleostomi</taxon>
        <taxon>Actinopterygii</taxon>
        <taxon>Neopterygii</taxon>
        <taxon>Teleostei</taxon>
        <taxon>Protacanthopterygii</taxon>
        <taxon>Salmoniformes</taxon>
        <taxon>Salmonidae</taxon>
        <taxon>Salmoninae</taxon>
        <taxon>Salmo</taxon>
    </lineage>
</organism>